<dbReference type="RefSeq" id="WP_221427090.1">
    <property type="nucleotide sequence ID" value="NZ_JAHVKP010000001.1"/>
</dbReference>
<feature type="signal peptide" evidence="1">
    <location>
        <begin position="1"/>
        <end position="24"/>
    </location>
</feature>
<dbReference type="EMBL" id="JAHVKP010000001">
    <property type="protein sequence ID" value="MBY6218895.1"/>
    <property type="molecule type" value="Genomic_DNA"/>
</dbReference>
<evidence type="ECO:0000313" key="3">
    <source>
        <dbReference type="Proteomes" id="UP000824927"/>
    </source>
</evidence>
<evidence type="ECO:0000313" key="2">
    <source>
        <dbReference type="EMBL" id="MBY6218895.1"/>
    </source>
</evidence>
<reference evidence="2" key="1">
    <citation type="submission" date="2021-06" db="EMBL/GenBank/DDBJ databases">
        <title>50 bacteria genomes isolated from Dapeng, Shenzhen, China.</title>
        <authorList>
            <person name="Zheng W."/>
            <person name="Yu S."/>
            <person name="Huang Y."/>
        </authorList>
    </citation>
    <scope>NUCLEOTIDE SEQUENCE</scope>
    <source>
        <strain evidence="2">DP4N28-2</strain>
    </source>
</reference>
<dbReference type="Proteomes" id="UP000824927">
    <property type="component" value="Unassembled WGS sequence"/>
</dbReference>
<dbReference type="AlphaFoldDB" id="A0A9Q3S312"/>
<keyword evidence="1" id="KW-0732">Signal</keyword>
<proteinExistence type="predicted"/>
<comment type="caution">
    <text evidence="2">The sequence shown here is derived from an EMBL/GenBank/DDBJ whole genome shotgun (WGS) entry which is preliminary data.</text>
</comment>
<evidence type="ECO:0008006" key="4">
    <source>
        <dbReference type="Google" id="ProtNLM"/>
    </source>
</evidence>
<gene>
    <name evidence="2" type="ORF">KUV31_11150</name>
</gene>
<feature type="chain" id="PRO_5040402116" description="Lipoprotein" evidence="1">
    <location>
        <begin position="25"/>
        <end position="152"/>
    </location>
</feature>
<accession>A0A9Q3S312</accession>
<sequence length="152" mass="16115">MKFHHALVASLSAMALGGCVTTVAPQTDANTDFYLARMLAGESAVSGGELDKALAEAAQHPLGSKKNPVRASRPQGQRAYLSRLRCADLSRPEFTRAGNVGMGPFGNIVDAYVVTCADSEPAERTIHMDMYHAGYVENEAVEGYGITGGKPE</sequence>
<organism evidence="2 3">
    <name type="scientific">Qipengyuania aquimaris</name>
    <dbReference type="NCBI Taxonomy" id="255984"/>
    <lineage>
        <taxon>Bacteria</taxon>
        <taxon>Pseudomonadati</taxon>
        <taxon>Pseudomonadota</taxon>
        <taxon>Alphaproteobacteria</taxon>
        <taxon>Sphingomonadales</taxon>
        <taxon>Erythrobacteraceae</taxon>
        <taxon>Qipengyuania</taxon>
    </lineage>
</organism>
<dbReference type="PROSITE" id="PS51257">
    <property type="entry name" value="PROKAR_LIPOPROTEIN"/>
    <property type="match status" value="1"/>
</dbReference>
<protein>
    <recommendedName>
        <fullName evidence="4">Lipoprotein</fullName>
    </recommendedName>
</protein>
<name>A0A9Q3S312_9SPHN</name>
<evidence type="ECO:0000256" key="1">
    <source>
        <dbReference type="SAM" id="SignalP"/>
    </source>
</evidence>